<dbReference type="SMART" id="SM00642">
    <property type="entry name" value="Aamy"/>
    <property type="match status" value="1"/>
</dbReference>
<dbReference type="SUPFAM" id="SSF49452">
    <property type="entry name" value="Starch-binding domain-like"/>
    <property type="match status" value="1"/>
</dbReference>
<dbReference type="Gene3D" id="3.20.20.80">
    <property type="entry name" value="Glycosidases"/>
    <property type="match status" value="1"/>
</dbReference>
<sequence length="1936" mass="212040">MAQQITETDGVVPLAIDSNSSLSKHGEALDTQLTEDEEIEDVVGDGSQIPSDFLRSASPVTTATSSVDVTTAKPVTIYYKPSDDGNDYRAYVWGDGVDKPQTELPMTREGDQLKVTVTPKADATAVNYIIKKGEGWNNTKKTGDMIATVNPYTATDVYVGDDYYSQISNLQTPEFDKTFGYEDKVVDANQSDKFKTVGSLGRLGATLHDDGTATINLWAPTAKEVKLNLYKELTPEATATKTVVMERGKEVNPDDHTKNTVGVWTYKVDQQLLKDLGIASAHKLAYDYTLSLPNAHFIQVEEQHKNGNKVKVYRNSATGKVLNEGGNPVSREEIAAFYAGDNVTKTDEKVTVQAQPYQTVTTQDPYSVATIQGGTRSVILDPSKVGEKVTVTKNKRAKTNSEVSVLEVNIRDFSIDESSGVKKEDRGNYLGFVQEGTKTPDGTTMTGLDYLKYRGTNYLQMMPLNDFETVPELDKDHEDNIKISQKEDDGVHKNQQNWGYDPKNYNVPEGSYATDPKDPENRIKELKQMMQKLHDAGLNVTLDVVYNHLYHGQKNVFEQTVPGYFYAINQPANVMNNDIFVGNAVRSNSEMMRRYIVNSTAFWAAEYGMDGFRFDAMSDLDVKTLNDVRDALNKVGENIVTYGEGWDSMGKYLPAGEAGSDMQGKKLPTYGFFDATSRNAIVGHAHDSHLDDPGFVNQAKDAAKDKTRDRNPNIDDASQVANSLLGGNREKYANASQQLNYVECHDGMTLSDLLKRYNVVDLRDENMHLNRVELATAMSALAQGIHFSQHGQEFLRTKKDSVNTYNSGDEYNKIDWTLVKKHADAVNFSKAITQLRLAEPLFQMSNYDEIDKKMLITNAQKGSGVITYELRPDGQENKNGKYLVIFNNNEGTGTSPLTLGGDEWYYGGDKEIAQFHNTENNRGRINSTNDFSKAFIVATNAKKLYDKIGQTVGSKTLTVDPLSATVLFIPAPAKAVELKDAERVITYVNRKGEEVAPEERQAVTYLTVEETAPELKFGFEKSQIPVAPTDLGDKPNIVNKVASVTPIVKRLYVATDGMGNSIKTNLKLDDIKIGDNGKPLDTDQVKWQLTTHAALVEKAPEGFVDQSIYTTKRDYWLSQAWDTAKAVSHPDIKHYKVQSITPETAGDKHQTTEGTLQFGDDIQKVTVVYAKESTANVISENDPEHQLPQTAIDASEKYRSKGLEGDNIQFSISDDDLARDGYTYTVNGKANLAEALAEPAGVFGEDEKVFRVVYKRIEVEESEKDEPESDKSEEKSEDTPQTPAQPEGESPSDSPKDGTESAEPKVEGNQEPSDKSEEKSEDTPQTPTQPEGDSQPDSPKDGTTSPEPKVEGNQDPSDKSPESDKSEEKSEDTPQPPTQPEGESPSDSPKDGTESAEPKAEDNQDPSDKSPESDKSEEKPEDTPQPPAQPEGDSPSDSPKDGTASPEPKVEGDQQPSDKSPESDKSEEKPEDTPQPPTQPEGESPSDSPKDGTASPEPKVEGDQEPSDKSPESDKSEEKPEDTPQTPTQPEGDSPSDSPKDGTASPEPKVEGDQDPSDKSEEKSEGTPQTPTQPEGDSPSDSPKDGTASPEPKVEDNQDPSDKSPESDKSEEKSEDTPQPPAQPESGNQPDSPKDGTASPEPKVEDNQDPSDKAPESDKSEEKQEDTPQTPTQPEGDSPSDSPKDGTASPEPKVEGNQEPSDKSEEKPEAAPHPGPDATPVPSYKFPSLVERKLIDERTGITVILDKRESSDIVALRVIPKVLTSQRTPEILAGKDYDLYDIDFINAAGKVINLAYSAKVLLPIDAGKKVVQVLYLPESTPVRALDFTLVESGRFVEITAKSFSHYAVIYHSQGVAENLEEEIEVINVPKSMKQAISPTLARPITVTVTDSVNVSSQVRPKLPSTGDEESAISPLVAGAILTTLGLVGVSRQRREK</sequence>
<evidence type="ECO:0000256" key="2">
    <source>
        <dbReference type="ARBA" id="ARBA00022512"/>
    </source>
</evidence>
<feature type="compositionally biased region" description="Basic and acidic residues" evidence="7">
    <location>
        <begin position="1294"/>
        <end position="1322"/>
    </location>
</feature>
<proteinExistence type="inferred from homology"/>
<dbReference type="InterPro" id="IPR013783">
    <property type="entry name" value="Ig-like_fold"/>
</dbReference>
<dbReference type="InterPro" id="IPR013784">
    <property type="entry name" value="Carb-bd-like_fold"/>
</dbReference>
<dbReference type="InterPro" id="IPR017853">
    <property type="entry name" value="GH"/>
</dbReference>
<feature type="compositionally biased region" description="Basic and acidic residues" evidence="7">
    <location>
        <begin position="1269"/>
        <end position="1278"/>
    </location>
</feature>
<reference evidence="9 10" key="1">
    <citation type="submission" date="2020-04" db="EMBL/GenBank/DDBJ databases">
        <title>MicrobeNet Type strains.</title>
        <authorList>
            <person name="Nicholson A.C."/>
        </authorList>
    </citation>
    <scope>NUCLEOTIDE SEQUENCE [LARGE SCALE GENOMIC DNA]</scope>
    <source>
        <strain evidence="9 10">CCUG 69612</strain>
    </source>
</reference>
<feature type="compositionally biased region" description="Polar residues" evidence="7">
    <location>
        <begin position="1667"/>
        <end position="1681"/>
    </location>
</feature>
<keyword evidence="4" id="KW-0732">Signal</keyword>
<dbReference type="InterPro" id="IPR006047">
    <property type="entry name" value="GH13_cat_dom"/>
</dbReference>
<dbReference type="GO" id="GO:0030246">
    <property type="term" value="F:carbohydrate binding"/>
    <property type="evidence" value="ECO:0007669"/>
    <property type="project" value="InterPro"/>
</dbReference>
<accession>A0A7X6MZC3</accession>
<feature type="compositionally biased region" description="Basic and acidic residues" evidence="7">
    <location>
        <begin position="1548"/>
        <end position="1565"/>
    </location>
</feature>
<keyword evidence="10" id="KW-1185">Reference proteome</keyword>
<feature type="compositionally biased region" description="Basic and acidic residues" evidence="7">
    <location>
        <begin position="1592"/>
        <end position="1616"/>
    </location>
</feature>
<feature type="compositionally biased region" description="Polar residues" evidence="7">
    <location>
        <begin position="1566"/>
        <end position="1581"/>
    </location>
</feature>
<gene>
    <name evidence="9" type="ORF">HF992_10135</name>
</gene>
<dbReference type="EMBL" id="JAAXPR010000025">
    <property type="protein sequence ID" value="NKZ21180.1"/>
    <property type="molecule type" value="Genomic_DNA"/>
</dbReference>
<dbReference type="SUPFAM" id="SSF51445">
    <property type="entry name" value="(Trans)glycosidases"/>
    <property type="match status" value="1"/>
</dbReference>
<dbReference type="Gene3D" id="2.60.40.10">
    <property type="entry name" value="Immunoglobulins"/>
    <property type="match status" value="1"/>
</dbReference>
<feature type="compositionally biased region" description="Basic and acidic residues" evidence="7">
    <location>
        <begin position="1348"/>
        <end position="1372"/>
    </location>
</feature>
<name>A0A7X6MZC3_9STRE</name>
<keyword evidence="5" id="KW-0106">Calcium</keyword>
<protein>
    <submittedName>
        <fullName evidence="9">LPXTG cell wall anchor domain-containing protein</fullName>
    </submittedName>
</protein>
<evidence type="ECO:0000256" key="3">
    <source>
        <dbReference type="ARBA" id="ARBA00022525"/>
    </source>
</evidence>
<dbReference type="Gene3D" id="2.60.40.1110">
    <property type="match status" value="1"/>
</dbReference>
<evidence type="ECO:0000259" key="8">
    <source>
        <dbReference type="PROSITE" id="PS50847"/>
    </source>
</evidence>
<feature type="region of interest" description="Disordered" evidence="7">
    <location>
        <begin position="1261"/>
        <end position="1724"/>
    </location>
</feature>
<evidence type="ECO:0000256" key="6">
    <source>
        <dbReference type="ARBA" id="ARBA00023088"/>
    </source>
</evidence>
<dbReference type="SUPFAM" id="SSF81296">
    <property type="entry name" value="E set domains"/>
    <property type="match status" value="1"/>
</dbReference>
<dbReference type="Pfam" id="PF00746">
    <property type="entry name" value="Gram_pos_anchor"/>
    <property type="match status" value="1"/>
</dbReference>
<feature type="compositionally biased region" description="Basic and acidic residues" evidence="7">
    <location>
        <begin position="1388"/>
        <end position="1422"/>
    </location>
</feature>
<feature type="compositionally biased region" description="Basic and acidic residues" evidence="7">
    <location>
        <begin position="1642"/>
        <end position="1666"/>
    </location>
</feature>
<dbReference type="Proteomes" id="UP000522720">
    <property type="component" value="Unassembled WGS sequence"/>
</dbReference>
<evidence type="ECO:0000256" key="5">
    <source>
        <dbReference type="ARBA" id="ARBA00022837"/>
    </source>
</evidence>
<feature type="compositionally biased region" description="Basic and acidic residues" evidence="7">
    <location>
        <begin position="1498"/>
        <end position="1522"/>
    </location>
</feature>
<feature type="compositionally biased region" description="Basic and acidic residues" evidence="7">
    <location>
        <begin position="1459"/>
        <end position="1472"/>
    </location>
</feature>
<keyword evidence="3" id="KW-0964">Secreted</keyword>
<dbReference type="GO" id="GO:0005975">
    <property type="term" value="P:carbohydrate metabolic process"/>
    <property type="evidence" value="ECO:0007669"/>
    <property type="project" value="InterPro"/>
</dbReference>
<keyword evidence="2" id="KW-0134">Cell wall</keyword>
<dbReference type="NCBIfam" id="TIGR01167">
    <property type="entry name" value="LPXTG_anchor"/>
    <property type="match status" value="1"/>
</dbReference>
<keyword evidence="6" id="KW-0572">Peptidoglycan-anchor</keyword>
<comment type="caution">
    <text evidence="9">The sequence shown here is derived from an EMBL/GenBank/DDBJ whole genome shotgun (WGS) entry which is preliminary data.</text>
</comment>
<dbReference type="PROSITE" id="PS50847">
    <property type="entry name" value="GRAM_POS_ANCHORING"/>
    <property type="match status" value="1"/>
</dbReference>
<dbReference type="InterPro" id="IPR014756">
    <property type="entry name" value="Ig_E-set"/>
</dbReference>
<dbReference type="InterPro" id="IPR019931">
    <property type="entry name" value="LPXTG_anchor"/>
</dbReference>
<evidence type="ECO:0000313" key="10">
    <source>
        <dbReference type="Proteomes" id="UP000522720"/>
    </source>
</evidence>
<feature type="compositionally biased region" description="Polar residues" evidence="7">
    <location>
        <begin position="1323"/>
        <end position="1346"/>
    </location>
</feature>
<feature type="domain" description="Gram-positive cocci surface proteins LPxTG" evidence="8">
    <location>
        <begin position="1902"/>
        <end position="1936"/>
    </location>
</feature>
<dbReference type="RefSeq" id="WP_168549912.1">
    <property type="nucleotide sequence ID" value="NZ_JAAXPR010000025.1"/>
</dbReference>
<dbReference type="CDD" id="cd11341">
    <property type="entry name" value="AmyAc_Pullulanase_LD-like"/>
    <property type="match status" value="1"/>
</dbReference>
<organism evidence="9 10">
    <name type="scientific">Streptococcus ovuberis</name>
    <dbReference type="NCBI Taxonomy" id="1936207"/>
    <lineage>
        <taxon>Bacteria</taxon>
        <taxon>Bacillati</taxon>
        <taxon>Bacillota</taxon>
        <taxon>Bacilli</taxon>
        <taxon>Lactobacillales</taxon>
        <taxon>Streptococcaceae</taxon>
        <taxon>Streptococcus</taxon>
    </lineage>
</organism>
<comment type="similarity">
    <text evidence="1">Belongs to the glycosyl hydrolase 13 family.</text>
</comment>
<evidence type="ECO:0000256" key="1">
    <source>
        <dbReference type="ARBA" id="ARBA00008061"/>
    </source>
</evidence>
<feature type="compositionally biased region" description="Basic and acidic residues" evidence="7">
    <location>
        <begin position="1692"/>
        <end position="1710"/>
    </location>
</feature>
<evidence type="ECO:0000313" key="9">
    <source>
        <dbReference type="EMBL" id="NKZ21180.1"/>
    </source>
</evidence>
<dbReference type="PANTHER" id="PTHR43002">
    <property type="entry name" value="GLYCOGEN DEBRANCHING ENZYME"/>
    <property type="match status" value="1"/>
</dbReference>
<evidence type="ECO:0000256" key="7">
    <source>
        <dbReference type="SAM" id="MobiDB-lite"/>
    </source>
</evidence>
<evidence type="ECO:0000256" key="4">
    <source>
        <dbReference type="ARBA" id="ARBA00022729"/>
    </source>
</evidence>